<dbReference type="InterPro" id="IPR003369">
    <property type="entry name" value="TatA/B/E"/>
</dbReference>
<dbReference type="AlphaFoldDB" id="A0A382J166"/>
<keyword evidence="3" id="KW-1003">Cell membrane</keyword>
<dbReference type="NCBIfam" id="TIGR01411">
    <property type="entry name" value="tatAE"/>
    <property type="match status" value="1"/>
</dbReference>
<dbReference type="GO" id="GO:0043953">
    <property type="term" value="P:protein transport by the Tat complex"/>
    <property type="evidence" value="ECO:0007669"/>
    <property type="project" value="InterPro"/>
</dbReference>
<evidence type="ECO:0000256" key="8">
    <source>
        <dbReference type="ARBA" id="ARBA00023136"/>
    </source>
</evidence>
<sequence>MPFGLGPTELIIILGIALLLFGAKRLPEIGSSLGNAIKEFRKTQSDESTSEKKSISSSDKKE</sequence>
<evidence type="ECO:0000256" key="6">
    <source>
        <dbReference type="ARBA" id="ARBA00022989"/>
    </source>
</evidence>
<protein>
    <recommendedName>
        <fullName evidence="11">Sec-independent protein translocase protein TatA</fullName>
    </recommendedName>
</protein>
<evidence type="ECO:0008006" key="11">
    <source>
        <dbReference type="Google" id="ProtNLM"/>
    </source>
</evidence>
<keyword evidence="7" id="KW-0811">Translocation</keyword>
<gene>
    <name evidence="10" type="ORF">METZ01_LOCUS258001</name>
</gene>
<keyword evidence="2" id="KW-0813">Transport</keyword>
<proteinExistence type="inferred from homology"/>
<keyword evidence="5" id="KW-0653">Protein transport</keyword>
<keyword evidence="8" id="KW-0472">Membrane</keyword>
<reference evidence="10" key="1">
    <citation type="submission" date="2018-05" db="EMBL/GenBank/DDBJ databases">
        <authorList>
            <person name="Lanie J.A."/>
            <person name="Ng W.-L."/>
            <person name="Kazmierczak K.M."/>
            <person name="Andrzejewski T.M."/>
            <person name="Davidsen T.M."/>
            <person name="Wayne K.J."/>
            <person name="Tettelin H."/>
            <person name="Glass J.I."/>
            <person name="Rusch D."/>
            <person name="Podicherti R."/>
            <person name="Tsui H.-C.T."/>
            <person name="Winkler M.E."/>
        </authorList>
    </citation>
    <scope>NUCLEOTIDE SEQUENCE</scope>
</reference>
<dbReference type="Gene3D" id="1.20.5.3310">
    <property type="match status" value="1"/>
</dbReference>
<organism evidence="10">
    <name type="scientific">marine metagenome</name>
    <dbReference type="NCBI Taxonomy" id="408172"/>
    <lineage>
        <taxon>unclassified sequences</taxon>
        <taxon>metagenomes</taxon>
        <taxon>ecological metagenomes</taxon>
    </lineage>
</organism>
<keyword evidence="6" id="KW-1133">Transmembrane helix</keyword>
<evidence type="ECO:0000256" key="5">
    <source>
        <dbReference type="ARBA" id="ARBA00022927"/>
    </source>
</evidence>
<dbReference type="EMBL" id="UINC01070755">
    <property type="protein sequence ID" value="SVC05147.1"/>
    <property type="molecule type" value="Genomic_DNA"/>
</dbReference>
<dbReference type="HAMAP" id="MF_00236">
    <property type="entry name" value="TatA_E"/>
    <property type="match status" value="1"/>
</dbReference>
<dbReference type="InterPro" id="IPR006312">
    <property type="entry name" value="TatA/E"/>
</dbReference>
<keyword evidence="4" id="KW-0812">Transmembrane</keyword>
<evidence type="ECO:0000256" key="2">
    <source>
        <dbReference type="ARBA" id="ARBA00022448"/>
    </source>
</evidence>
<evidence type="ECO:0000256" key="4">
    <source>
        <dbReference type="ARBA" id="ARBA00022692"/>
    </source>
</evidence>
<dbReference type="PANTHER" id="PTHR42982">
    <property type="entry name" value="SEC-INDEPENDENT PROTEIN TRANSLOCASE PROTEIN TATA"/>
    <property type="match status" value="1"/>
</dbReference>
<name>A0A382J166_9ZZZZ</name>
<evidence type="ECO:0000256" key="9">
    <source>
        <dbReference type="SAM" id="MobiDB-lite"/>
    </source>
</evidence>
<evidence type="ECO:0000256" key="7">
    <source>
        <dbReference type="ARBA" id="ARBA00023010"/>
    </source>
</evidence>
<accession>A0A382J166</accession>
<dbReference type="Pfam" id="PF02416">
    <property type="entry name" value="TatA_B_E"/>
    <property type="match status" value="1"/>
</dbReference>
<evidence type="ECO:0000313" key="10">
    <source>
        <dbReference type="EMBL" id="SVC05147.1"/>
    </source>
</evidence>
<dbReference type="GO" id="GO:0005886">
    <property type="term" value="C:plasma membrane"/>
    <property type="evidence" value="ECO:0007669"/>
    <property type="project" value="UniProtKB-SubCell"/>
</dbReference>
<evidence type="ECO:0000256" key="1">
    <source>
        <dbReference type="ARBA" id="ARBA00004162"/>
    </source>
</evidence>
<comment type="subcellular location">
    <subcellularLocation>
        <location evidence="1">Cell membrane</location>
        <topology evidence="1">Single-pass membrane protein</topology>
    </subcellularLocation>
</comment>
<evidence type="ECO:0000256" key="3">
    <source>
        <dbReference type="ARBA" id="ARBA00022475"/>
    </source>
</evidence>
<dbReference type="PANTHER" id="PTHR42982:SF1">
    <property type="entry name" value="SEC-INDEPENDENT PROTEIN TRANSLOCASE PROTEIN TATA"/>
    <property type="match status" value="1"/>
</dbReference>
<feature type="region of interest" description="Disordered" evidence="9">
    <location>
        <begin position="40"/>
        <end position="62"/>
    </location>
</feature>